<evidence type="ECO:0000313" key="3">
    <source>
        <dbReference type="EMBL" id="EED69531.1"/>
    </source>
</evidence>
<feature type="domain" description="ANTAR" evidence="2">
    <location>
        <begin position="368"/>
        <end position="429"/>
    </location>
</feature>
<dbReference type="SMART" id="SM01012">
    <property type="entry name" value="ANTAR"/>
    <property type="match status" value="1"/>
</dbReference>
<dbReference type="PROSITE" id="PS50921">
    <property type="entry name" value="ANTAR"/>
    <property type="match status" value="1"/>
</dbReference>
<dbReference type="InterPro" id="IPR013587">
    <property type="entry name" value="Nitrate/nitrite_sensing"/>
</dbReference>
<feature type="coiled-coil region" evidence="1">
    <location>
        <begin position="361"/>
        <end position="388"/>
    </location>
</feature>
<evidence type="ECO:0000256" key="1">
    <source>
        <dbReference type="SAM" id="Coils"/>
    </source>
</evidence>
<reference evidence="3 4" key="1">
    <citation type="journal article" date="2004" name="Appl. Environ. Microbiol.">
        <title>Mineralization of individual congeners of linear alkylbenzenesulfonate by defined pairs of heterotrophic bacteria.</title>
        <authorList>
            <person name="Schleheck D."/>
            <person name="Knepper T.P."/>
            <person name="Fischer K."/>
            <person name="Cook A.M."/>
        </authorList>
    </citation>
    <scope>NUCLEOTIDE SEQUENCE [LARGE SCALE GENOMIC DNA]</scope>
    <source>
        <strain evidence="4">DSM 14576 / KF-1</strain>
    </source>
</reference>
<dbReference type="AlphaFoldDB" id="B7WW48"/>
<gene>
    <name evidence="3" type="ORF">CtesDRAFT_PD4479</name>
</gene>
<evidence type="ECO:0000313" key="4">
    <source>
        <dbReference type="Proteomes" id="UP000003039"/>
    </source>
</evidence>
<keyword evidence="1" id="KW-0175">Coiled coil</keyword>
<proteinExistence type="predicted"/>
<dbReference type="GO" id="GO:0003723">
    <property type="term" value="F:RNA binding"/>
    <property type="evidence" value="ECO:0007669"/>
    <property type="project" value="InterPro"/>
</dbReference>
<dbReference type="Gene3D" id="1.10.10.10">
    <property type="entry name" value="Winged helix-like DNA-binding domain superfamily/Winged helix DNA-binding domain"/>
    <property type="match status" value="1"/>
</dbReference>
<dbReference type="Proteomes" id="UP000003039">
    <property type="component" value="Unassembled WGS sequence"/>
</dbReference>
<dbReference type="InterPro" id="IPR011006">
    <property type="entry name" value="CheY-like_superfamily"/>
</dbReference>
<dbReference type="eggNOG" id="COG3707">
    <property type="taxonomic scope" value="Bacteria"/>
</dbReference>
<dbReference type="Pfam" id="PF08376">
    <property type="entry name" value="NIT"/>
    <property type="match status" value="1"/>
</dbReference>
<protein>
    <recommendedName>
        <fullName evidence="2">ANTAR domain-containing protein</fullName>
    </recommendedName>
</protein>
<organism evidence="3 4">
    <name type="scientific">Comamonas testosteroni (strain DSM 14576 / KF-1)</name>
    <name type="common">Pseudomonas testosteroni</name>
    <dbReference type="NCBI Taxonomy" id="399795"/>
    <lineage>
        <taxon>Bacteria</taxon>
        <taxon>Pseudomonadati</taxon>
        <taxon>Pseudomonadota</taxon>
        <taxon>Betaproteobacteria</taxon>
        <taxon>Burkholderiales</taxon>
        <taxon>Comamonadaceae</taxon>
        <taxon>Comamonas</taxon>
    </lineage>
</organism>
<comment type="caution">
    <text evidence="3">The sequence shown here is derived from an EMBL/GenBank/DDBJ whole genome shotgun (WGS) entry which is preliminary data.</text>
</comment>
<dbReference type="InterPro" id="IPR005561">
    <property type="entry name" value="ANTAR"/>
</dbReference>
<dbReference type="InterPro" id="IPR036388">
    <property type="entry name" value="WH-like_DNA-bd_sf"/>
</dbReference>
<dbReference type="Pfam" id="PF03861">
    <property type="entry name" value="ANTAR"/>
    <property type="match status" value="1"/>
</dbReference>
<dbReference type="EMBL" id="AAUJ02000001">
    <property type="protein sequence ID" value="EED69531.1"/>
    <property type="molecule type" value="Genomic_DNA"/>
</dbReference>
<accession>B7WW48</accession>
<evidence type="ECO:0000259" key="2">
    <source>
        <dbReference type="PROSITE" id="PS50921"/>
    </source>
</evidence>
<sequence>MNRADRRWHQHDDKHYPMKTPLHYLVAARQSEIAELEQISRASSLVASMSELVHALQKERGLSNIFLVSGGAQAQQSLLDHGLHVDQVMGRVCLALEELGARAPGAHGARLFNAIANALQGFEALPLLRRRRNALQLSAEDCTQALIRMIAACLTVVFEAADSACDPDIAKLLVALFHFMQGKELAGQERATGVAAFTAGVGRTERQRHWLHLIESQERCFQVFADFASPSGMERWQQQCGACPDMTVIERLRRLGCTAGDGMALDCSLSSPWFEACSSRLDAMHQIEAFLAEELQAQCLRKLEQAGAALSQQKALLEMQPQPGTRAEAAAAFLGATQPAAFLPAEGAYGLQLEKSIVLLVQEQSMRLQDMQTEIDKARATLKERKTIERAKGVLMNYRQLSEGEAYKLIRQTAMNQNRRMLDVAEAILATVDLLPGSTNSSL</sequence>
<dbReference type="RefSeq" id="WP_003058868.1">
    <property type="nucleotide sequence ID" value="NZ_AAUJ02000001.1"/>
</dbReference>
<name>B7WW48_COMTK</name>
<dbReference type="SUPFAM" id="SSF52172">
    <property type="entry name" value="CheY-like"/>
    <property type="match status" value="1"/>
</dbReference>